<dbReference type="SUPFAM" id="SSF82866">
    <property type="entry name" value="Multidrug efflux transporter AcrB transmembrane domain"/>
    <property type="match status" value="2"/>
</dbReference>
<proteinExistence type="predicted"/>
<comment type="caution">
    <text evidence="3">The sequence shown here is derived from an EMBL/GenBank/DDBJ whole genome shotgun (WGS) entry which is preliminary data.</text>
</comment>
<feature type="transmembrane region" description="Helical" evidence="2">
    <location>
        <begin position="892"/>
        <end position="912"/>
    </location>
</feature>
<feature type="transmembrane region" description="Helical" evidence="2">
    <location>
        <begin position="534"/>
        <end position="554"/>
    </location>
</feature>
<evidence type="ECO:0000256" key="1">
    <source>
        <dbReference type="SAM" id="MobiDB-lite"/>
    </source>
</evidence>
<dbReference type="Gene3D" id="3.30.2090.10">
    <property type="entry name" value="Multidrug efflux transporter AcrB TolC docking domain, DN and DC subdomains"/>
    <property type="match status" value="2"/>
</dbReference>
<dbReference type="Gene3D" id="3.30.70.1430">
    <property type="entry name" value="Multidrug efflux transporter AcrB pore domain"/>
    <property type="match status" value="2"/>
</dbReference>
<dbReference type="SUPFAM" id="SSF82693">
    <property type="entry name" value="Multidrug efflux transporter AcrB pore domain, PN1, PN2, PC1 and PC2 subdomains"/>
    <property type="match status" value="3"/>
</dbReference>
<feature type="region of interest" description="Disordered" evidence="1">
    <location>
        <begin position="1037"/>
        <end position="1059"/>
    </location>
</feature>
<evidence type="ECO:0000313" key="3">
    <source>
        <dbReference type="EMBL" id="MDC0712514.1"/>
    </source>
</evidence>
<dbReference type="RefSeq" id="WP_272142646.1">
    <property type="nucleotide sequence ID" value="NZ_JAQNDM010000002.1"/>
</dbReference>
<organism evidence="3 4">
    <name type="scientific">Stigmatella ashevillensis</name>
    <dbReference type="NCBI Taxonomy" id="2995309"/>
    <lineage>
        <taxon>Bacteria</taxon>
        <taxon>Pseudomonadati</taxon>
        <taxon>Myxococcota</taxon>
        <taxon>Myxococcia</taxon>
        <taxon>Myxococcales</taxon>
        <taxon>Cystobacterineae</taxon>
        <taxon>Archangiaceae</taxon>
        <taxon>Stigmatella</taxon>
    </lineage>
</organism>
<dbReference type="InterPro" id="IPR027463">
    <property type="entry name" value="AcrB_DN_DC_subdom"/>
</dbReference>
<accession>A0ABT5DFR7</accession>
<feature type="transmembrane region" description="Helical" evidence="2">
    <location>
        <begin position="388"/>
        <end position="411"/>
    </location>
</feature>
<feature type="transmembrane region" description="Helical" evidence="2">
    <location>
        <begin position="338"/>
        <end position="354"/>
    </location>
</feature>
<feature type="transmembrane region" description="Helical" evidence="2">
    <location>
        <begin position="460"/>
        <end position="480"/>
    </location>
</feature>
<dbReference type="PANTHER" id="PTHR32063:SF0">
    <property type="entry name" value="SWARMING MOTILITY PROTEIN SWRC"/>
    <property type="match status" value="1"/>
</dbReference>
<dbReference type="SUPFAM" id="SSF82714">
    <property type="entry name" value="Multidrug efflux transporter AcrB TolC docking domain, DN and DC subdomains"/>
    <property type="match status" value="2"/>
</dbReference>
<feature type="transmembrane region" description="Helical" evidence="2">
    <location>
        <begin position="866"/>
        <end position="885"/>
    </location>
</feature>
<feature type="transmembrane region" description="Helical" evidence="2">
    <location>
        <begin position="995"/>
        <end position="1018"/>
    </location>
</feature>
<evidence type="ECO:0000256" key="2">
    <source>
        <dbReference type="SAM" id="Phobius"/>
    </source>
</evidence>
<evidence type="ECO:0000313" key="4">
    <source>
        <dbReference type="Proteomes" id="UP001221838"/>
    </source>
</evidence>
<dbReference type="Gene3D" id="3.30.70.1440">
    <property type="entry name" value="Multidrug efflux transporter AcrB pore domain"/>
    <property type="match status" value="1"/>
</dbReference>
<dbReference type="EMBL" id="JAQNDM010000002">
    <property type="protein sequence ID" value="MDC0712514.1"/>
    <property type="molecule type" value="Genomic_DNA"/>
</dbReference>
<feature type="transmembrane region" description="Helical" evidence="2">
    <location>
        <begin position="918"/>
        <end position="941"/>
    </location>
</feature>
<dbReference type="InterPro" id="IPR001036">
    <property type="entry name" value="Acrflvin-R"/>
</dbReference>
<dbReference type="PANTHER" id="PTHR32063">
    <property type="match status" value="1"/>
</dbReference>
<keyword evidence="4" id="KW-1185">Reference proteome</keyword>
<reference evidence="3 4" key="1">
    <citation type="submission" date="2022-11" db="EMBL/GenBank/DDBJ databases">
        <title>Minimal conservation of predation-associated metabolite biosynthetic gene clusters underscores biosynthetic potential of Myxococcota including descriptions for ten novel species: Archangium lansinium sp. nov., Myxococcus landrumus sp. nov., Nannocystis bai.</title>
        <authorList>
            <person name="Ahearne A."/>
            <person name="Stevens C."/>
            <person name="Dowd S."/>
        </authorList>
    </citation>
    <scope>NUCLEOTIDE SEQUENCE [LARGE SCALE GENOMIC DNA]</scope>
    <source>
        <strain evidence="3 4">NCWAL01</strain>
    </source>
</reference>
<name>A0ABT5DFR7_9BACT</name>
<dbReference type="Pfam" id="PF00873">
    <property type="entry name" value="ACR_tran"/>
    <property type="match status" value="1"/>
</dbReference>
<sequence length="1059" mass="113421">MFISDFAIKRPIITITAMVALVVFGLVALANLETDEFPDVQQPVIAVTIVYPGASPDVVEREIVEPIEDAIFSISGLDGSRTTSSATDGLAQFIVFFDFEKDIQEASQDLRDAISSKRADLPQEMEEPILTRFDPADMPIVSLTLTSDTLPASALTRIADPTVVRELRSVPGVAQVTVVGGVERELTVELRPTALQAAGVSVGEVVQALQFQNLAAPVGRINAALKEQTIRLKGRLETPEEFMQLVIAERGGQAIRLGQVAQVRDGTEEPRTLSLFNGQQAVGIDVLKAKGYSTTDVADTLRERVKALEPHLPQGARLEIVRDAGVRVGAAVTNVQEALVEGAFLTVLVVFLFLNSWRSTVITGLALPVSVLASFISVWAFGFTLNTMSLLGLSLAIGILIDDAIVVRENIVRHIELGKDHYTASRQGTSEIGLAVAATTFSIVAVFVPIAFMYGVAGQWFKPFALSMACAVLVSLFVSFSLDPMLSAYWADPQVEKGARKGPISRALSRFNHWFDRQADRYKRVIGWALDHRLAMVLLAVGSLVGALTLQGAFGGAGFVPVSDNSELEILVETPSGSNLEYTRRKVEEVSRLAHAHPEVDYTYATLGTPLPLRSPGVDQALVYVRLKPKATREVSQDALGHTLRREMGRVGGAKVSVFTSGFGGAFKSIQLELRGPDARVLSQLADQMAGEVAQVPGAVDVGLSTRGQKPELVVELRRGLAGQLGVTVGQVAQSLRPAFAGLDAGDWVDPTGETRDVMVRLVPEARTSPNDLAQLPLVLPGAPGGPPVVVPLGQIADIQVMPGPAQINHLNREKVINIQANVQGRSLSEVLTDAQKRLEGVRLPEGYVLSEGGEAADTAEVFGRVLTALIVAVLLMYLILVVQFGSFLDPLAILISLPLSLIGVVLALLITGDTLNIMSLIGVILLMGIVAKNAILLIDFAKWSHAQGMPLREALIEAGRIRLRPIIMTTFALIAGMIPVALGRGEGADFRAPLGRAVIGGVITSTLLTLLVIPTVYEILANTRSRLLAALRRRFKKEQKGPKPGGGAPRPVPQGRQG</sequence>
<keyword evidence="2" id="KW-0812">Transmembrane</keyword>
<gene>
    <name evidence="3" type="ORF">POL68_28890</name>
</gene>
<dbReference type="Proteomes" id="UP001221838">
    <property type="component" value="Unassembled WGS sequence"/>
</dbReference>
<feature type="transmembrane region" description="Helical" evidence="2">
    <location>
        <begin position="962"/>
        <end position="983"/>
    </location>
</feature>
<dbReference type="Gene3D" id="1.20.1640.10">
    <property type="entry name" value="Multidrug efflux transporter AcrB transmembrane domain"/>
    <property type="match status" value="2"/>
</dbReference>
<dbReference type="Gene3D" id="3.30.70.1320">
    <property type="entry name" value="Multidrug efflux transporter AcrB pore domain like"/>
    <property type="match status" value="1"/>
</dbReference>
<protein>
    <submittedName>
        <fullName evidence="3">Efflux RND transporter permease subunit</fullName>
    </submittedName>
</protein>
<feature type="transmembrane region" description="Helical" evidence="2">
    <location>
        <begin position="432"/>
        <end position="454"/>
    </location>
</feature>
<feature type="transmembrane region" description="Helical" evidence="2">
    <location>
        <begin position="12"/>
        <end position="32"/>
    </location>
</feature>
<feature type="transmembrane region" description="Helical" evidence="2">
    <location>
        <begin position="361"/>
        <end position="382"/>
    </location>
</feature>
<keyword evidence="2" id="KW-0472">Membrane</keyword>
<keyword evidence="2" id="KW-1133">Transmembrane helix</keyword>
<dbReference type="PRINTS" id="PR00702">
    <property type="entry name" value="ACRIFLAVINRP"/>
</dbReference>